<proteinExistence type="predicted"/>
<dbReference type="PANTHER" id="PTHR15422:SF24">
    <property type="entry name" value="DOMON RELATED DOMAIN-CONTAINING PROTEIN"/>
    <property type="match status" value="1"/>
</dbReference>
<evidence type="ECO:0000313" key="16">
    <source>
        <dbReference type="EMBL" id="CAD2168177.1"/>
    </source>
</evidence>
<evidence type="ECO:0000259" key="14">
    <source>
        <dbReference type="PROSITE" id="PS50836"/>
    </source>
</evidence>
<accession>A0A6V7UZZ8</accession>
<keyword evidence="4" id="KW-0349">Heme</keyword>
<dbReference type="GO" id="GO:0020037">
    <property type="term" value="F:heme binding"/>
    <property type="evidence" value="ECO:0007669"/>
    <property type="project" value="TreeGrafter"/>
</dbReference>
<evidence type="ECO:0000256" key="10">
    <source>
        <dbReference type="ARBA" id="ARBA00023136"/>
    </source>
</evidence>
<gene>
    <name evidence="16" type="ORF">MENT_LOCUS19523</name>
</gene>
<dbReference type="SMART" id="SM00665">
    <property type="entry name" value="B561"/>
    <property type="match status" value="1"/>
</dbReference>
<evidence type="ECO:0000256" key="9">
    <source>
        <dbReference type="ARBA" id="ARBA00023004"/>
    </source>
</evidence>
<dbReference type="InterPro" id="IPR005018">
    <property type="entry name" value="DOMON_domain"/>
</dbReference>
<evidence type="ECO:0000256" key="1">
    <source>
        <dbReference type="ARBA" id="ARBA00001970"/>
    </source>
</evidence>
<feature type="domain" description="DOMON" evidence="14">
    <location>
        <begin position="65"/>
        <end position="189"/>
    </location>
</feature>
<keyword evidence="8 12" id="KW-1133">Transmembrane helix</keyword>
<keyword evidence="10 12" id="KW-0472">Membrane</keyword>
<evidence type="ECO:0000256" key="13">
    <source>
        <dbReference type="SAM" id="SignalP"/>
    </source>
</evidence>
<dbReference type="GO" id="GO:0016020">
    <property type="term" value="C:membrane"/>
    <property type="evidence" value="ECO:0007669"/>
    <property type="project" value="UniProtKB-SubCell"/>
</dbReference>
<dbReference type="InterPro" id="IPR006593">
    <property type="entry name" value="Cyt_b561/ferric_Rdtase_TM"/>
</dbReference>
<keyword evidence="7" id="KW-0249">Electron transport</keyword>
<feature type="chain" id="PRO_5028299858" description="ascorbate ferrireductase (transmembrane)" evidence="13">
    <location>
        <begin position="34"/>
        <end position="500"/>
    </location>
</feature>
<dbReference type="GO" id="GO:0046872">
    <property type="term" value="F:metal ion binding"/>
    <property type="evidence" value="ECO:0007669"/>
    <property type="project" value="UniProtKB-KW"/>
</dbReference>
<dbReference type="Pfam" id="PF03351">
    <property type="entry name" value="DOMON"/>
    <property type="match status" value="1"/>
</dbReference>
<evidence type="ECO:0000256" key="7">
    <source>
        <dbReference type="ARBA" id="ARBA00022982"/>
    </source>
</evidence>
<dbReference type="CDD" id="cd08760">
    <property type="entry name" value="Cyt_b561_FRRS1_like"/>
    <property type="match status" value="1"/>
</dbReference>
<feature type="signal peptide" evidence="13">
    <location>
        <begin position="1"/>
        <end position="33"/>
    </location>
</feature>
<dbReference type="AlphaFoldDB" id="A0A6V7UZZ8"/>
<reference evidence="16 17" key="1">
    <citation type="submission" date="2020-08" db="EMBL/GenBank/DDBJ databases">
        <authorList>
            <person name="Koutsovoulos G."/>
            <person name="Danchin GJ E."/>
        </authorList>
    </citation>
    <scope>NUCLEOTIDE SEQUENCE [LARGE SCALE GENOMIC DNA]</scope>
</reference>
<dbReference type="EMBL" id="CAJEWN010000137">
    <property type="protein sequence ID" value="CAD2168177.1"/>
    <property type="molecule type" value="Genomic_DNA"/>
</dbReference>
<dbReference type="PROSITE" id="PS50939">
    <property type="entry name" value="CYTOCHROME_B561"/>
    <property type="match status" value="1"/>
</dbReference>
<keyword evidence="9" id="KW-0408">Iron</keyword>
<feature type="transmembrane region" description="Helical" evidence="12">
    <location>
        <begin position="302"/>
        <end position="320"/>
    </location>
</feature>
<dbReference type="OrthoDB" id="2419613at2759"/>
<feature type="transmembrane region" description="Helical" evidence="12">
    <location>
        <begin position="402"/>
        <end position="430"/>
    </location>
</feature>
<feature type="transmembrane region" description="Helical" evidence="12">
    <location>
        <begin position="340"/>
        <end position="363"/>
    </location>
</feature>
<sequence length="500" mass="55615">MNCFNQKLNSSCRQLKYNIIIIVLLALLQHLSATHFDTSQCGASKRCVIGGCPQQNNQQLNNCHYFFSVKPDMENADESVEIELFTKKSSPETKYIAVGFSEDVSMGDDYVTYCVVNPAGQVEVHLGKNPPGQKSNQAAGEANDAGVLEMLESKATEDGIFCRFRQHYIASNKYSPNLKHPYHLLLAKGPAENPQKLDMHDLDPSNPTDFPFASAEPVLLLNPEDAAKFRDSGSQNTSGSPQATGAAKGGNGLTFVDLHGILMLISWLGMTTVAIYSARYMRDSWPHTTVMGLKIWFHIHRTLNFLAVILMVASIVFIVWNKGTWTGPWFGMAKIGAPEWHSLAGAFAVLLAFSQPFGALIRCGIDDPKRPIFNWIHRSIGLIAFLLAQVAIYLAISTFKSHFALADFAFCFLIIFYVALVIFIVVSEVLRFIELREREKISAIEMQTRTRGSTPSDAYYYHTRKNFSSKLVSARRTLFFVAACTFAGSAFILVLLVLVH</sequence>
<evidence type="ECO:0000256" key="8">
    <source>
        <dbReference type="ARBA" id="ARBA00022989"/>
    </source>
</evidence>
<dbReference type="Gene3D" id="1.20.120.1770">
    <property type="match status" value="1"/>
</dbReference>
<evidence type="ECO:0000256" key="2">
    <source>
        <dbReference type="ARBA" id="ARBA00004141"/>
    </source>
</evidence>
<keyword evidence="3" id="KW-0813">Transport</keyword>
<comment type="caution">
    <text evidence="16">The sequence shown here is derived from an EMBL/GenBank/DDBJ whole genome shotgun (WGS) entry which is preliminary data.</text>
</comment>
<dbReference type="GO" id="GO:0140575">
    <property type="term" value="F:transmembrane monodehydroascorbate reductase activity"/>
    <property type="evidence" value="ECO:0007669"/>
    <property type="project" value="InterPro"/>
</dbReference>
<keyword evidence="6" id="KW-0479">Metal-binding</keyword>
<name>A0A6V7UZZ8_MELEN</name>
<dbReference type="InterPro" id="IPR045150">
    <property type="entry name" value="CYB561D1/2"/>
</dbReference>
<feature type="transmembrane region" description="Helical" evidence="12">
    <location>
        <begin position="478"/>
        <end position="499"/>
    </location>
</feature>
<comment type="subcellular location">
    <subcellularLocation>
        <location evidence="2">Membrane</location>
        <topology evidence="2">Multi-pass membrane protein</topology>
    </subcellularLocation>
</comment>
<feature type="transmembrane region" description="Helical" evidence="12">
    <location>
        <begin position="261"/>
        <end position="281"/>
    </location>
</feature>
<evidence type="ECO:0000256" key="3">
    <source>
        <dbReference type="ARBA" id="ARBA00022448"/>
    </source>
</evidence>
<dbReference type="GO" id="GO:0140571">
    <property type="term" value="F:transmembrane ascorbate ferrireductase activity"/>
    <property type="evidence" value="ECO:0007669"/>
    <property type="project" value="UniProtKB-EC"/>
</dbReference>
<dbReference type="Proteomes" id="UP000580250">
    <property type="component" value="Unassembled WGS sequence"/>
</dbReference>
<dbReference type="Pfam" id="PF03188">
    <property type="entry name" value="Cytochrom_B561"/>
    <property type="match status" value="1"/>
</dbReference>
<dbReference type="PANTHER" id="PTHR15422">
    <property type="entry name" value="OS05G0565100 PROTEIN"/>
    <property type="match status" value="1"/>
</dbReference>
<protein>
    <recommendedName>
        <fullName evidence="11">ascorbate ferrireductase (transmembrane)</fullName>
        <ecNumber evidence="11">7.2.1.3</ecNumber>
    </recommendedName>
</protein>
<feature type="domain" description="Cytochrome b561" evidence="15">
    <location>
        <begin position="218"/>
        <end position="433"/>
    </location>
</feature>
<evidence type="ECO:0000256" key="12">
    <source>
        <dbReference type="SAM" id="Phobius"/>
    </source>
</evidence>
<evidence type="ECO:0000256" key="11">
    <source>
        <dbReference type="ARBA" id="ARBA00024225"/>
    </source>
</evidence>
<keyword evidence="13" id="KW-0732">Signal</keyword>
<evidence type="ECO:0000313" key="17">
    <source>
        <dbReference type="Proteomes" id="UP000580250"/>
    </source>
</evidence>
<evidence type="ECO:0000256" key="6">
    <source>
        <dbReference type="ARBA" id="ARBA00022723"/>
    </source>
</evidence>
<comment type="cofactor">
    <cofactor evidence="1">
        <name>heme b</name>
        <dbReference type="ChEBI" id="CHEBI:60344"/>
    </cofactor>
</comment>
<dbReference type="EC" id="7.2.1.3" evidence="11"/>
<feature type="transmembrane region" description="Helical" evidence="12">
    <location>
        <begin position="375"/>
        <end position="396"/>
    </location>
</feature>
<evidence type="ECO:0000256" key="4">
    <source>
        <dbReference type="ARBA" id="ARBA00022617"/>
    </source>
</evidence>
<dbReference type="PROSITE" id="PS50836">
    <property type="entry name" value="DOMON"/>
    <property type="match status" value="1"/>
</dbReference>
<keyword evidence="5 12" id="KW-0812">Transmembrane</keyword>
<organism evidence="16 17">
    <name type="scientific">Meloidogyne enterolobii</name>
    <name type="common">Root-knot nematode worm</name>
    <name type="synonym">Meloidogyne mayaguensis</name>
    <dbReference type="NCBI Taxonomy" id="390850"/>
    <lineage>
        <taxon>Eukaryota</taxon>
        <taxon>Metazoa</taxon>
        <taxon>Ecdysozoa</taxon>
        <taxon>Nematoda</taxon>
        <taxon>Chromadorea</taxon>
        <taxon>Rhabditida</taxon>
        <taxon>Tylenchina</taxon>
        <taxon>Tylenchomorpha</taxon>
        <taxon>Tylenchoidea</taxon>
        <taxon>Meloidogynidae</taxon>
        <taxon>Meloidogyninae</taxon>
        <taxon>Meloidogyne</taxon>
    </lineage>
</organism>
<evidence type="ECO:0000256" key="5">
    <source>
        <dbReference type="ARBA" id="ARBA00022692"/>
    </source>
</evidence>
<evidence type="ECO:0000259" key="15">
    <source>
        <dbReference type="PROSITE" id="PS50939"/>
    </source>
</evidence>